<dbReference type="AlphaFoldDB" id="A0A5C5Z4N9"/>
<protein>
    <submittedName>
        <fullName evidence="2">5'-methylthioadenosine/S-adenosylhomocysteine nucleosidase</fullName>
        <ecNumber evidence="2">3.2.2.9</ecNumber>
    </submittedName>
</protein>
<dbReference type="SUPFAM" id="SSF53167">
    <property type="entry name" value="Purine and uridine phosphorylases"/>
    <property type="match status" value="1"/>
</dbReference>
<keyword evidence="2" id="KW-0326">Glycosidase</keyword>
<comment type="caution">
    <text evidence="2">The sequence shown here is derived from an EMBL/GenBank/DDBJ whole genome shotgun (WGS) entry which is preliminary data.</text>
</comment>
<gene>
    <name evidence="2" type="primary">mtnN</name>
    <name evidence="2" type="ORF">CA13_34420</name>
</gene>
<dbReference type="GO" id="GO:0009116">
    <property type="term" value="P:nucleoside metabolic process"/>
    <property type="evidence" value="ECO:0007669"/>
    <property type="project" value="InterPro"/>
</dbReference>
<organism evidence="2 3">
    <name type="scientific">Novipirellula herctigrandis</name>
    <dbReference type="NCBI Taxonomy" id="2527986"/>
    <lineage>
        <taxon>Bacteria</taxon>
        <taxon>Pseudomonadati</taxon>
        <taxon>Planctomycetota</taxon>
        <taxon>Planctomycetia</taxon>
        <taxon>Pirellulales</taxon>
        <taxon>Pirellulaceae</taxon>
        <taxon>Novipirellula</taxon>
    </lineage>
</organism>
<dbReference type="PANTHER" id="PTHR46832">
    <property type="entry name" value="5'-METHYLTHIOADENOSINE/S-ADENOSYLHOMOCYSTEINE NUCLEOSIDASE"/>
    <property type="match status" value="1"/>
</dbReference>
<evidence type="ECO:0000259" key="1">
    <source>
        <dbReference type="Pfam" id="PF01048"/>
    </source>
</evidence>
<dbReference type="OrthoDB" id="9788270at2"/>
<feature type="domain" description="Nucleoside phosphorylase" evidence="1">
    <location>
        <begin position="115"/>
        <end position="173"/>
    </location>
</feature>
<dbReference type="GO" id="GO:0008930">
    <property type="term" value="F:methylthioadenosine nucleosidase activity"/>
    <property type="evidence" value="ECO:0007669"/>
    <property type="project" value="TreeGrafter"/>
</dbReference>
<evidence type="ECO:0000313" key="3">
    <source>
        <dbReference type="Proteomes" id="UP000315010"/>
    </source>
</evidence>
<dbReference type="InterPro" id="IPR000845">
    <property type="entry name" value="Nucleoside_phosphorylase_d"/>
</dbReference>
<dbReference type="GO" id="GO:0008782">
    <property type="term" value="F:adenosylhomocysteine nucleosidase activity"/>
    <property type="evidence" value="ECO:0007669"/>
    <property type="project" value="UniProtKB-EC"/>
</dbReference>
<dbReference type="EC" id="3.2.2.9" evidence="2"/>
<keyword evidence="3" id="KW-1185">Reference proteome</keyword>
<keyword evidence="2" id="KW-0378">Hydrolase</keyword>
<dbReference type="GO" id="GO:0019284">
    <property type="term" value="P:L-methionine salvage from S-adenosylmethionine"/>
    <property type="evidence" value="ECO:0007669"/>
    <property type="project" value="TreeGrafter"/>
</dbReference>
<dbReference type="PANTHER" id="PTHR46832:SF2">
    <property type="entry name" value="FUTALOSINE HYDROLASE"/>
    <property type="match status" value="1"/>
</dbReference>
<dbReference type="Pfam" id="PF01048">
    <property type="entry name" value="PNP_UDP_1"/>
    <property type="match status" value="1"/>
</dbReference>
<proteinExistence type="predicted"/>
<name>A0A5C5Z4N9_9BACT</name>
<accession>A0A5C5Z4N9</accession>
<dbReference type="Gene3D" id="3.40.50.1580">
    <property type="entry name" value="Nucleoside phosphorylase domain"/>
    <property type="match status" value="1"/>
</dbReference>
<dbReference type="Proteomes" id="UP000315010">
    <property type="component" value="Unassembled WGS sequence"/>
</dbReference>
<evidence type="ECO:0000313" key="2">
    <source>
        <dbReference type="EMBL" id="TWT81987.1"/>
    </source>
</evidence>
<dbReference type="GO" id="GO:0005829">
    <property type="term" value="C:cytosol"/>
    <property type="evidence" value="ECO:0007669"/>
    <property type="project" value="TreeGrafter"/>
</dbReference>
<reference evidence="2 3" key="1">
    <citation type="submission" date="2019-02" db="EMBL/GenBank/DDBJ databases">
        <title>Deep-cultivation of Planctomycetes and their phenomic and genomic characterization uncovers novel biology.</title>
        <authorList>
            <person name="Wiegand S."/>
            <person name="Jogler M."/>
            <person name="Boedeker C."/>
            <person name="Pinto D."/>
            <person name="Vollmers J."/>
            <person name="Rivas-Marin E."/>
            <person name="Kohn T."/>
            <person name="Peeters S.H."/>
            <person name="Heuer A."/>
            <person name="Rast P."/>
            <person name="Oberbeckmann S."/>
            <person name="Bunk B."/>
            <person name="Jeske O."/>
            <person name="Meyerdierks A."/>
            <person name="Storesund J.E."/>
            <person name="Kallscheuer N."/>
            <person name="Luecker S."/>
            <person name="Lage O.M."/>
            <person name="Pohl T."/>
            <person name="Merkel B.J."/>
            <person name="Hornburger P."/>
            <person name="Mueller R.-W."/>
            <person name="Bruemmer F."/>
            <person name="Labrenz M."/>
            <person name="Spormann A.M."/>
            <person name="Op Den Camp H."/>
            <person name="Overmann J."/>
            <person name="Amann R."/>
            <person name="Jetten M.S.M."/>
            <person name="Mascher T."/>
            <person name="Medema M.H."/>
            <person name="Devos D.P."/>
            <person name="Kaster A.-K."/>
            <person name="Ovreas L."/>
            <person name="Rohde M."/>
            <person name="Galperin M.Y."/>
            <person name="Jogler C."/>
        </authorList>
    </citation>
    <scope>NUCLEOTIDE SEQUENCE [LARGE SCALE GENOMIC DNA]</scope>
    <source>
        <strain evidence="2 3">CA13</strain>
    </source>
</reference>
<dbReference type="InterPro" id="IPR035994">
    <property type="entry name" value="Nucleoside_phosphorylase_sf"/>
</dbReference>
<sequence length="183" mass="19216">MISGAISNSSGIIELCGFGLVAAAARSAQLIAQHAPARVYLIGIAGSLSASCRIGSAYEFGQVRCDGIGVGVGQNHRPASELGWKHFGDIDDSLALESTSSLRLVSVCAASAAFADAHRRGNADAEDMEGYAVALACKLVHTPVVILRGISNQAGDRDHSRWQIEHSLRAAAELFLQTQRVSE</sequence>
<dbReference type="EMBL" id="SJPJ01000001">
    <property type="protein sequence ID" value="TWT81987.1"/>
    <property type="molecule type" value="Genomic_DNA"/>
</dbReference>